<comment type="caution">
    <text evidence="2">The sequence shown here is derived from an EMBL/GenBank/DDBJ whole genome shotgun (WGS) entry which is preliminary data.</text>
</comment>
<feature type="region of interest" description="Disordered" evidence="1">
    <location>
        <begin position="94"/>
        <end position="126"/>
    </location>
</feature>
<name>A0A427AA99_ENSVE</name>
<evidence type="ECO:0000313" key="3">
    <source>
        <dbReference type="Proteomes" id="UP000287651"/>
    </source>
</evidence>
<sequence>MFLLPTRGEELHSPQEAHVRRINVLAKPQQEACVPHEAHVGRKKCRFFSLRSLDDIVETSCPRFFSPHREKKHRFLLPVIAEAYSSHEASSRLFLPTGDGSGSSRESGAGSSGSPFSSPSSSFSLS</sequence>
<accession>A0A427AA99</accession>
<protein>
    <submittedName>
        <fullName evidence="2">Uncharacterized protein</fullName>
    </submittedName>
</protein>
<dbReference type="AlphaFoldDB" id="A0A427AA99"/>
<proteinExistence type="predicted"/>
<dbReference type="EMBL" id="AMZH03003183">
    <property type="protein sequence ID" value="RRT73136.1"/>
    <property type="molecule type" value="Genomic_DNA"/>
</dbReference>
<organism evidence="2 3">
    <name type="scientific">Ensete ventricosum</name>
    <name type="common">Abyssinian banana</name>
    <name type="synonym">Musa ensete</name>
    <dbReference type="NCBI Taxonomy" id="4639"/>
    <lineage>
        <taxon>Eukaryota</taxon>
        <taxon>Viridiplantae</taxon>
        <taxon>Streptophyta</taxon>
        <taxon>Embryophyta</taxon>
        <taxon>Tracheophyta</taxon>
        <taxon>Spermatophyta</taxon>
        <taxon>Magnoliopsida</taxon>
        <taxon>Liliopsida</taxon>
        <taxon>Zingiberales</taxon>
        <taxon>Musaceae</taxon>
        <taxon>Ensete</taxon>
    </lineage>
</organism>
<gene>
    <name evidence="2" type="ORF">B296_00033702</name>
</gene>
<evidence type="ECO:0000313" key="2">
    <source>
        <dbReference type="EMBL" id="RRT73136.1"/>
    </source>
</evidence>
<reference evidence="2 3" key="1">
    <citation type="journal article" date="2014" name="Agronomy (Basel)">
        <title>A Draft Genome Sequence for Ensete ventricosum, the Drought-Tolerant Tree Against Hunger.</title>
        <authorList>
            <person name="Harrison J."/>
            <person name="Moore K.A."/>
            <person name="Paszkiewicz K."/>
            <person name="Jones T."/>
            <person name="Grant M."/>
            <person name="Ambacheew D."/>
            <person name="Muzemil S."/>
            <person name="Studholme D.J."/>
        </authorList>
    </citation>
    <scope>NUCLEOTIDE SEQUENCE [LARGE SCALE GENOMIC DNA]</scope>
</reference>
<evidence type="ECO:0000256" key="1">
    <source>
        <dbReference type="SAM" id="MobiDB-lite"/>
    </source>
</evidence>
<feature type="compositionally biased region" description="Low complexity" evidence="1">
    <location>
        <begin position="102"/>
        <end position="126"/>
    </location>
</feature>
<dbReference type="Proteomes" id="UP000287651">
    <property type="component" value="Unassembled WGS sequence"/>
</dbReference>